<comment type="caution">
    <text evidence="12">The sequence shown here is derived from an EMBL/GenBank/DDBJ whole genome shotgun (WGS) entry which is preliminary data.</text>
</comment>
<feature type="binding site" evidence="9">
    <location>
        <begin position="524"/>
        <end position="531"/>
    </location>
    <ligand>
        <name>ATP</name>
        <dbReference type="ChEBI" id="CHEBI:30616"/>
    </ligand>
</feature>
<evidence type="ECO:0000256" key="8">
    <source>
        <dbReference type="ARBA" id="ARBA00023136"/>
    </source>
</evidence>
<keyword evidence="7 10" id="KW-1133">Transmembrane helix</keyword>
<keyword evidence="6 9" id="KW-0067">ATP-binding</keyword>
<evidence type="ECO:0000256" key="9">
    <source>
        <dbReference type="PROSITE-ProRule" id="PRU00289"/>
    </source>
</evidence>
<gene>
    <name evidence="12" type="ORF">DFR67_11245</name>
</gene>
<dbReference type="GO" id="GO:0005524">
    <property type="term" value="F:ATP binding"/>
    <property type="evidence" value="ECO:0007669"/>
    <property type="project" value="UniProtKB-UniRule"/>
</dbReference>
<proteinExistence type="predicted"/>
<dbReference type="EMBL" id="QJSP01000012">
    <property type="protein sequence ID" value="PYE14584.1"/>
    <property type="molecule type" value="Genomic_DNA"/>
</dbReference>
<sequence length="1381" mass="149182">MNGTLRGAPHELMVNDVRPGDSLAQGWGSYNHDVSVTAGTTEGFVRRARVPVPRAPGGEVNIQVPPDVPRVVPGSLLMKMMPVVMVIAVVGMISMMFVTGGRNMLSNPLFMMFPMMMLMSMFGMYAGAGNRGGGKRAAELNEERKDYFRYLCQVRDEVHETGAAQRDALEWSHPEPAALLAVVGGRRMWERRRGDSDFGHVRVGVGSQRLATRLMPPETGPLEDIEPVSAVALRRFVRTHSVVHGLPTAVSLRGFPAINIEGARQETRQLARSMMLELCAFHGPDQLMIAVITADPGAEAWDWCKWLPHLQHPYERDGMGSARMVYRSLADLEDDLAVDLLERGRFSRSAPPSAARAQLVVVIDDGFVSGDERIVGDAGMEAVCILDLSAPTDGLAVRRGLQLVVREGKIGARSAFGVEEFADMDSLGVAEAEAFARAMARYRLATAAQLVNLEQEATPSDPGLMNLLGIADATRLDPHTAWAPRSARMRLRVPIGYSASGTPVEIDIKEAAEGGMGPHGLCIGATGSGKSEFLRTLVLSMIASHSPEALNLVLVDFKGGATFLGLDSAPHVAAVITNLEEELSMVDRMRDALSGEMNRRQEVLRAAGNFANVGDYERARASGAPLEPLPALFIVVDEFSELLAQKPDFADLFVAIGRLGRSLHIHLLLASQRLEEGKMRGLDSHLSYRIGLKTFSANESRSVLGMPDAYHLPNVPGSGYLKCDSAEPIRFNTCYVSGPYTPPTALGLESLPSMATAGRLKMFTADRIPVDLVAPPQISLDPVPDLVADPSVAGPAVAHTPGVGAAVRTLLETVLDRMAGQGPAAHEVWLPPLDQPPTIDMLVPRWRSPQDGRLEFPLGIVDRPYDQRRDILTVDVSGSRGNVAIVGGPQSGKSNAVRTLILGAATTHTPEQVQFYCLDFGGGSLAGIAGLPHVGSVAGRSDMDAVRRTVAEVATLIRRRELRFADAGIESMRDFRSRRRAGDPVLADDVFGDLFLVVDGYAVIRGEFEFLESQINTIVAQGLSYGVHVILTAARWAEVRPAIKDLIGSRLELRLGDPLDSEMGRKVAGLVPEGRPGRGLTAQQLHMLVALPRTDSETGLDTLSSALASTVATISALYPGRAAMAVRKLATHLERSEVHTRLRDADITLAPGEVAIGVGEAELAPVILDFRTGPHFLVFADVEHGKTNLLRNIVAGLIENSSSTETKIVLVDYRRTMLGVIDTEHLAGYATSAQTLTPMVTELAAYFTARLPGPDVTQRQLRDRRWWSGPDVYIVVDDYDMVATGSGNPLAPLLDLLAQARDIGLHLIVARRSGGAGRALFDPIIGRLKDLSCDGLLMSGDRDEGYLLGRVRLQKLVPGRGELVSRSRPQEMIQVAHMPPL</sequence>
<keyword evidence="13" id="KW-1185">Reference proteome</keyword>
<dbReference type="PANTHER" id="PTHR22683">
    <property type="entry name" value="SPORULATION PROTEIN RELATED"/>
    <property type="match status" value="1"/>
</dbReference>
<evidence type="ECO:0000256" key="3">
    <source>
        <dbReference type="ARBA" id="ARBA00022692"/>
    </source>
</evidence>
<evidence type="ECO:0000256" key="7">
    <source>
        <dbReference type="ARBA" id="ARBA00022989"/>
    </source>
</evidence>
<feature type="binding site" evidence="9">
    <location>
        <begin position="887"/>
        <end position="894"/>
    </location>
    <ligand>
        <name>ATP</name>
        <dbReference type="ChEBI" id="CHEBI:30616"/>
    </ligand>
</feature>
<dbReference type="InterPro" id="IPR027417">
    <property type="entry name" value="P-loop_NTPase"/>
</dbReference>
<dbReference type="GO" id="GO:0005886">
    <property type="term" value="C:plasma membrane"/>
    <property type="evidence" value="ECO:0007669"/>
    <property type="project" value="UniProtKB-SubCell"/>
</dbReference>
<organism evidence="12 13">
    <name type="scientific">Williamsia limnetica</name>
    <dbReference type="NCBI Taxonomy" id="882452"/>
    <lineage>
        <taxon>Bacteria</taxon>
        <taxon>Bacillati</taxon>
        <taxon>Actinomycetota</taxon>
        <taxon>Actinomycetes</taxon>
        <taxon>Mycobacteriales</taxon>
        <taxon>Nocardiaceae</taxon>
        <taxon>Williamsia</taxon>
    </lineage>
</organism>
<dbReference type="InterPro" id="IPR002543">
    <property type="entry name" value="FtsK_dom"/>
</dbReference>
<keyword evidence="5 9" id="KW-0547">Nucleotide-binding</keyword>
<feature type="binding site" evidence="9">
    <location>
        <begin position="1180"/>
        <end position="1187"/>
    </location>
    <ligand>
        <name>ATP</name>
        <dbReference type="ChEBI" id="CHEBI:30616"/>
    </ligand>
</feature>
<accession>A0A318REF9</accession>
<protein>
    <submittedName>
        <fullName evidence="12">S-DNA-T family DNA segregation ATPase FtsK/SpoIIIE</fullName>
    </submittedName>
</protein>
<dbReference type="Proteomes" id="UP000247591">
    <property type="component" value="Unassembled WGS sequence"/>
</dbReference>
<dbReference type="NCBIfam" id="TIGR03924">
    <property type="entry name" value="T7SS_EccC_a"/>
    <property type="match status" value="1"/>
</dbReference>
<evidence type="ECO:0000256" key="4">
    <source>
        <dbReference type="ARBA" id="ARBA00022737"/>
    </source>
</evidence>
<evidence type="ECO:0000256" key="1">
    <source>
        <dbReference type="ARBA" id="ARBA00004651"/>
    </source>
</evidence>
<dbReference type="NCBIfam" id="TIGR03925">
    <property type="entry name" value="T7SS_EccC_b"/>
    <property type="match status" value="1"/>
</dbReference>
<dbReference type="InterPro" id="IPR003593">
    <property type="entry name" value="AAA+_ATPase"/>
</dbReference>
<dbReference type="SUPFAM" id="SSF52540">
    <property type="entry name" value="P-loop containing nucleoside triphosphate hydrolases"/>
    <property type="match status" value="3"/>
</dbReference>
<evidence type="ECO:0000313" key="13">
    <source>
        <dbReference type="Proteomes" id="UP000247591"/>
    </source>
</evidence>
<dbReference type="Gene3D" id="3.40.50.300">
    <property type="entry name" value="P-loop containing nucleotide triphosphate hydrolases"/>
    <property type="match status" value="4"/>
</dbReference>
<evidence type="ECO:0000256" key="2">
    <source>
        <dbReference type="ARBA" id="ARBA00022475"/>
    </source>
</evidence>
<reference evidence="12 13" key="1">
    <citation type="submission" date="2018-06" db="EMBL/GenBank/DDBJ databases">
        <title>Genomic Encyclopedia of Type Strains, Phase IV (KMG-IV): sequencing the most valuable type-strain genomes for metagenomic binning, comparative biology and taxonomic classification.</title>
        <authorList>
            <person name="Goeker M."/>
        </authorList>
    </citation>
    <scope>NUCLEOTIDE SEQUENCE [LARGE SCALE GENOMIC DNA]</scope>
    <source>
        <strain evidence="12 13">DSM 45521</strain>
    </source>
</reference>
<dbReference type="PROSITE" id="PS50901">
    <property type="entry name" value="FTSK"/>
    <property type="match status" value="3"/>
</dbReference>
<dbReference type="GO" id="GO:0003677">
    <property type="term" value="F:DNA binding"/>
    <property type="evidence" value="ECO:0007669"/>
    <property type="project" value="InterPro"/>
</dbReference>
<comment type="subcellular location">
    <subcellularLocation>
        <location evidence="1">Cell membrane</location>
        <topology evidence="1">Multi-pass membrane protein</topology>
    </subcellularLocation>
</comment>
<evidence type="ECO:0000313" key="12">
    <source>
        <dbReference type="EMBL" id="PYE14584.1"/>
    </source>
</evidence>
<keyword evidence="2" id="KW-1003">Cell membrane</keyword>
<name>A0A318REF9_WILLI</name>
<evidence type="ECO:0000256" key="6">
    <source>
        <dbReference type="ARBA" id="ARBA00022840"/>
    </source>
</evidence>
<keyword evidence="8 10" id="KW-0472">Membrane</keyword>
<dbReference type="PANTHER" id="PTHR22683:SF1">
    <property type="entry name" value="TYPE VII SECRETION SYSTEM PROTEIN ESSC"/>
    <property type="match status" value="1"/>
</dbReference>
<dbReference type="InterPro" id="IPR050206">
    <property type="entry name" value="FtsK/SpoIIIE/SftA"/>
</dbReference>
<evidence type="ECO:0000259" key="11">
    <source>
        <dbReference type="PROSITE" id="PS50901"/>
    </source>
</evidence>
<dbReference type="InterPro" id="IPR023836">
    <property type="entry name" value="EccCa-like_Actinobacteria"/>
</dbReference>
<feature type="transmembrane region" description="Helical" evidence="10">
    <location>
        <begin position="76"/>
        <end position="97"/>
    </location>
</feature>
<dbReference type="Pfam" id="PF01580">
    <property type="entry name" value="FtsK_SpoIIIE"/>
    <property type="match status" value="2"/>
</dbReference>
<feature type="domain" description="FtsK" evidence="11">
    <location>
        <begin position="869"/>
        <end position="1062"/>
    </location>
</feature>
<evidence type="ECO:0000256" key="10">
    <source>
        <dbReference type="SAM" id="Phobius"/>
    </source>
</evidence>
<keyword evidence="4" id="KW-0677">Repeat</keyword>
<evidence type="ECO:0000256" key="5">
    <source>
        <dbReference type="ARBA" id="ARBA00022741"/>
    </source>
</evidence>
<feature type="domain" description="FtsK" evidence="11">
    <location>
        <begin position="501"/>
        <end position="701"/>
    </location>
</feature>
<dbReference type="InterPro" id="IPR023837">
    <property type="entry name" value="EccCb-like_Actinobacteria"/>
</dbReference>
<feature type="domain" description="FtsK" evidence="11">
    <location>
        <begin position="1163"/>
        <end position="1346"/>
    </location>
</feature>
<feature type="transmembrane region" description="Helical" evidence="10">
    <location>
        <begin position="109"/>
        <end position="128"/>
    </location>
</feature>
<dbReference type="SMART" id="SM00382">
    <property type="entry name" value="AAA"/>
    <property type="match status" value="2"/>
</dbReference>
<keyword evidence="3 10" id="KW-0812">Transmembrane</keyword>